<reference evidence="3" key="1">
    <citation type="submission" date="2023-07" db="EMBL/GenBank/DDBJ databases">
        <title>A chromosome-level genome assembly of Lolium multiflorum.</title>
        <authorList>
            <person name="Chen Y."/>
            <person name="Copetti D."/>
            <person name="Kolliker R."/>
            <person name="Studer B."/>
        </authorList>
    </citation>
    <scope>NUCLEOTIDE SEQUENCE</scope>
    <source>
        <strain evidence="3">02402/16</strain>
        <tissue evidence="3">Leaf</tissue>
    </source>
</reference>
<evidence type="ECO:0000313" key="3">
    <source>
        <dbReference type="EMBL" id="KAK1660300.1"/>
    </source>
</evidence>
<feature type="compositionally biased region" description="Polar residues" evidence="1">
    <location>
        <begin position="1"/>
        <end position="17"/>
    </location>
</feature>
<dbReference type="EMBL" id="JAUUTY010000003">
    <property type="protein sequence ID" value="KAK1660300.1"/>
    <property type="molecule type" value="Genomic_DNA"/>
</dbReference>
<gene>
    <name evidence="3" type="ORF">QYE76_048459</name>
</gene>
<dbReference type="Pfam" id="PF14223">
    <property type="entry name" value="Retrotran_gag_2"/>
    <property type="match status" value="1"/>
</dbReference>
<organism evidence="3 4">
    <name type="scientific">Lolium multiflorum</name>
    <name type="common">Italian ryegrass</name>
    <name type="synonym">Lolium perenne subsp. multiflorum</name>
    <dbReference type="NCBI Taxonomy" id="4521"/>
    <lineage>
        <taxon>Eukaryota</taxon>
        <taxon>Viridiplantae</taxon>
        <taxon>Streptophyta</taxon>
        <taxon>Embryophyta</taxon>
        <taxon>Tracheophyta</taxon>
        <taxon>Spermatophyta</taxon>
        <taxon>Magnoliopsida</taxon>
        <taxon>Liliopsida</taxon>
        <taxon>Poales</taxon>
        <taxon>Poaceae</taxon>
        <taxon>BOP clade</taxon>
        <taxon>Pooideae</taxon>
        <taxon>Poodae</taxon>
        <taxon>Poeae</taxon>
        <taxon>Poeae Chloroplast Group 2 (Poeae type)</taxon>
        <taxon>Loliodinae</taxon>
        <taxon>Loliinae</taxon>
        <taxon>Lolium</taxon>
    </lineage>
</organism>
<evidence type="ECO:0000256" key="1">
    <source>
        <dbReference type="SAM" id="MobiDB-lite"/>
    </source>
</evidence>
<dbReference type="InterPro" id="IPR029472">
    <property type="entry name" value="Copia-like_N"/>
</dbReference>
<dbReference type="PANTHER" id="PTHR47481">
    <property type="match status" value="1"/>
</dbReference>
<evidence type="ECO:0000259" key="2">
    <source>
        <dbReference type="Pfam" id="PF14244"/>
    </source>
</evidence>
<feature type="compositionally biased region" description="Polar residues" evidence="1">
    <location>
        <begin position="284"/>
        <end position="297"/>
    </location>
</feature>
<dbReference type="PANTHER" id="PTHR47481:SF31">
    <property type="entry name" value="OS01G0873500 PROTEIN"/>
    <property type="match status" value="1"/>
</dbReference>
<feature type="compositionally biased region" description="Gly residues" evidence="1">
    <location>
        <begin position="303"/>
        <end position="315"/>
    </location>
</feature>
<keyword evidence="4" id="KW-1185">Reference proteome</keyword>
<protein>
    <recommendedName>
        <fullName evidence="2">Retrotransposon Copia-like N-terminal domain-containing protein</fullName>
    </recommendedName>
</protein>
<feature type="region of interest" description="Disordered" evidence="1">
    <location>
        <begin position="276"/>
        <end position="315"/>
    </location>
</feature>
<proteinExistence type="predicted"/>
<name>A0AAD8SM80_LOLMU</name>
<comment type="caution">
    <text evidence="3">The sequence shown here is derived from an EMBL/GenBank/DDBJ whole genome shotgun (WGS) entry which is preliminary data.</text>
</comment>
<dbReference type="AlphaFoldDB" id="A0AAD8SM80"/>
<feature type="domain" description="Retrotransposon Copia-like N-terminal" evidence="2">
    <location>
        <begin position="39"/>
        <end position="77"/>
    </location>
</feature>
<feature type="region of interest" description="Disordered" evidence="1">
    <location>
        <begin position="460"/>
        <end position="506"/>
    </location>
</feature>
<dbReference type="Proteomes" id="UP001231189">
    <property type="component" value="Unassembled WGS sequence"/>
</dbReference>
<feature type="region of interest" description="Disordered" evidence="1">
    <location>
        <begin position="1"/>
        <end position="31"/>
    </location>
</feature>
<sequence>MVSVGSKSTTRLSNPTLSFGGGGSSSSGGSSSGPFNFAPLITTRLSPDNYLYWKAQVTQALRSHLLTGFVDGTFPCPSESISNPQLAQDAKAPPLIFNPEFTAWHQQDAAIMSAIMSTSTEEIQGLILFATSSVEAWSTLASSFGSQTTARSMAIRGALQDCKKLDSSISVYYNKVKSLADSLMSIGQPLTTADFTGYLMKGLDEDYDALVQIVSARALSDPMPLKDIYAQMLATEQRMEGRKVHVQTDMHMSANIGSRSSPQGGKQQYQQYTPNYQQKHDPRQQQFRPKSSPSPNQNFGRGTNAGGGNTGGGDGNTGNRPLCQICTKLGHVASCCFKRFDRKFLGAGNDGRYMEKQVAAFSATTHHGSTSSFPVDPSWYADTGATDHLTNELDKLHVKEPYHGQDHVHTANGTGRHRGARLELLDENTEPGDVALPADVDLHGSELHPHADQSLLEDQTGFVTPDRPHGPSTAGPRTASADPSSASRSLHLDAVSPSPSAGDVAPVIAPVTAPGVTTRLQRGIRNPKQRTDGTIAWLAHIGDLSMTEPRDHREAMACPHWRDAMEVEFSALQANKTWRLVPPIPGVNIIDSKWVFKVKQKSDGSIESSSDPAIARLIHQLRGSFALKDLGQLHYFLGVEVKISAGRLLLTQRKYAAELLRRAGLMKCGPSPTPMISSEKLSSTDGDFG</sequence>
<evidence type="ECO:0000313" key="4">
    <source>
        <dbReference type="Proteomes" id="UP001231189"/>
    </source>
</evidence>
<accession>A0AAD8SM80</accession>
<dbReference type="Pfam" id="PF14244">
    <property type="entry name" value="Retrotran_gag_3"/>
    <property type="match status" value="1"/>
</dbReference>